<reference evidence="2 3" key="1">
    <citation type="submission" date="2019-09" db="EMBL/GenBank/DDBJ databases">
        <title>Actinomadura physcomitrii sp. nov., a novel actinomycete isolated from moss [Physcomitrium sphaericum (Ludw) Fuernr].</title>
        <authorList>
            <person name="Zhuang X."/>
            <person name="Liu C."/>
        </authorList>
    </citation>
    <scope>NUCLEOTIDE SEQUENCE [LARGE SCALE GENOMIC DNA]</scope>
    <source>
        <strain evidence="2 3">HMC1</strain>
    </source>
</reference>
<dbReference type="EMBL" id="WBMT01000007">
    <property type="protein sequence ID" value="KAB2348431.1"/>
    <property type="molecule type" value="Genomic_DNA"/>
</dbReference>
<protein>
    <submittedName>
        <fullName evidence="2">Dual specificity protein phosphatase family protein</fullName>
    </submittedName>
</protein>
<dbReference type="SUPFAM" id="SSF52799">
    <property type="entry name" value="(Phosphotyrosine protein) phosphatases II"/>
    <property type="match status" value="1"/>
</dbReference>
<dbReference type="PROSITE" id="PS50056">
    <property type="entry name" value="TYR_PHOSPHATASE_2"/>
    <property type="match status" value="1"/>
</dbReference>
<dbReference type="InterPro" id="IPR029021">
    <property type="entry name" value="Prot-tyrosine_phosphatase-like"/>
</dbReference>
<proteinExistence type="predicted"/>
<feature type="domain" description="Tyrosine specific protein phosphatases" evidence="1">
    <location>
        <begin position="96"/>
        <end position="137"/>
    </location>
</feature>
<dbReference type="AlphaFoldDB" id="A0A6H9YWR7"/>
<evidence type="ECO:0000259" key="1">
    <source>
        <dbReference type="PROSITE" id="PS50056"/>
    </source>
</evidence>
<comment type="caution">
    <text evidence="2">The sequence shown here is derived from an EMBL/GenBank/DDBJ whole genome shotgun (WGS) entry which is preliminary data.</text>
</comment>
<evidence type="ECO:0000313" key="2">
    <source>
        <dbReference type="EMBL" id="KAB2348431.1"/>
    </source>
</evidence>
<evidence type="ECO:0000313" key="3">
    <source>
        <dbReference type="Proteomes" id="UP000468735"/>
    </source>
</evidence>
<dbReference type="InterPro" id="IPR000387">
    <property type="entry name" value="Tyr_Pase_dom"/>
</dbReference>
<name>A0A6H9YWR7_9ACTN</name>
<gene>
    <name evidence="2" type="ORF">F8566_16730</name>
</gene>
<dbReference type="RefSeq" id="WP_151561159.1">
    <property type="nucleotide sequence ID" value="NZ_WBMT01000007.1"/>
</dbReference>
<keyword evidence="3" id="KW-1185">Reference proteome</keyword>
<organism evidence="2 3">
    <name type="scientific">Actinomadura rudentiformis</name>
    <dbReference type="NCBI Taxonomy" id="359158"/>
    <lineage>
        <taxon>Bacteria</taxon>
        <taxon>Bacillati</taxon>
        <taxon>Actinomycetota</taxon>
        <taxon>Actinomycetes</taxon>
        <taxon>Streptosporangiales</taxon>
        <taxon>Thermomonosporaceae</taxon>
        <taxon>Actinomadura</taxon>
    </lineage>
</organism>
<accession>A0A6H9YWR7</accession>
<dbReference type="Proteomes" id="UP000468735">
    <property type="component" value="Unassembled WGS sequence"/>
</dbReference>
<dbReference type="OrthoDB" id="5197106at2"/>
<dbReference type="Gene3D" id="3.90.190.10">
    <property type="entry name" value="Protein tyrosine phosphatase superfamily"/>
    <property type="match status" value="1"/>
</dbReference>
<sequence length="169" mass="18306">MRIKGKGTPDADAPWHEIVPGLWMGGHVYRDAAGVRMRAVVGVEFDTVLSLYRLDGHGPGAGVEHHCVEVPDGPLVPEQIEAVCGMADIAAADVRDGRRVLVRCHSGYNRSGLVVVQSLINLGYTTEDAIFLVRYRRSKWALNNPLFVDYLTSGLDVARLLTGLGALDG</sequence>